<protein>
    <recommendedName>
        <fullName evidence="2">Putative beta-lactamase-inhibitor-like PepSY-like domain-containing protein</fullName>
    </recommendedName>
</protein>
<keyword evidence="4" id="KW-1185">Reference proteome</keyword>
<dbReference type="EMBL" id="PXOT01000020">
    <property type="protein sequence ID" value="PSG91973.1"/>
    <property type="molecule type" value="Genomic_DNA"/>
</dbReference>
<gene>
    <name evidence="3" type="ORF">C7H61_05190</name>
</gene>
<feature type="signal peptide" evidence="1">
    <location>
        <begin position="1"/>
        <end position="25"/>
    </location>
</feature>
<dbReference type="RefSeq" id="WP_106677737.1">
    <property type="nucleotide sequence ID" value="NZ_JACHWV010000001.1"/>
</dbReference>
<dbReference type="OrthoDB" id="1138938at2"/>
<dbReference type="Gene3D" id="3.10.450.360">
    <property type="match status" value="1"/>
</dbReference>
<comment type="caution">
    <text evidence="3">The sequence shown here is derived from an EMBL/GenBank/DDBJ whole genome shotgun (WGS) entry which is preliminary data.</text>
</comment>
<evidence type="ECO:0000259" key="2">
    <source>
        <dbReference type="Pfam" id="PF11396"/>
    </source>
</evidence>
<dbReference type="Proteomes" id="UP000238430">
    <property type="component" value="Unassembled WGS sequence"/>
</dbReference>
<evidence type="ECO:0000256" key="1">
    <source>
        <dbReference type="SAM" id="SignalP"/>
    </source>
</evidence>
<accession>A0A2T1NGI4</accession>
<dbReference type="PROSITE" id="PS51257">
    <property type="entry name" value="PROKAR_LIPOPROTEIN"/>
    <property type="match status" value="1"/>
</dbReference>
<evidence type="ECO:0000313" key="3">
    <source>
        <dbReference type="EMBL" id="PSG91973.1"/>
    </source>
</evidence>
<dbReference type="AlphaFoldDB" id="A0A2T1NGI4"/>
<dbReference type="SUPFAM" id="SSF160574">
    <property type="entry name" value="BT0923-like"/>
    <property type="match status" value="1"/>
</dbReference>
<dbReference type="InterPro" id="IPR021533">
    <property type="entry name" value="PepSY-like"/>
</dbReference>
<feature type="chain" id="PRO_5015579054" description="Putative beta-lactamase-inhibitor-like PepSY-like domain-containing protein" evidence="1">
    <location>
        <begin position="26"/>
        <end position="143"/>
    </location>
</feature>
<reference evidence="3 4" key="1">
    <citation type="submission" date="2018-03" db="EMBL/GenBank/DDBJ databases">
        <title>Mesoflavibacter sp. HG37 and Mesoflavibacter sp. HG96 sp.nov., two marine bacteria isolated from seawater of Western Pacific Ocean.</title>
        <authorList>
            <person name="Cheng H."/>
            <person name="Wu Y.-H."/>
            <person name="Guo L.-L."/>
            <person name="Xu X.-W."/>
        </authorList>
    </citation>
    <scope>NUCLEOTIDE SEQUENCE [LARGE SCALE GENOMIC DNA]</scope>
    <source>
        <strain evidence="3 4">KCTC 42117</strain>
    </source>
</reference>
<sequence>MKLLKTSSLLLLVILFISCNNTVNGQVPKTVKTAFKNKYPSEKNPNWEKDSHGNFEAHFKKDGKKYRADFSPKGNWIETELSINKEDLPKAIKQVINNKFKDEDITEVEYVQSATKGIFYDVEFKQKGKNKDVEFRENGQIIN</sequence>
<proteinExistence type="predicted"/>
<feature type="domain" description="Putative beta-lactamase-inhibitor-like PepSY-like" evidence="2">
    <location>
        <begin position="56"/>
        <end position="142"/>
    </location>
</feature>
<dbReference type="Pfam" id="PF11396">
    <property type="entry name" value="PepSY_like"/>
    <property type="match status" value="1"/>
</dbReference>
<organism evidence="3 4">
    <name type="scientific">Mesoflavibacter zeaxanthinifaciens subsp. sabulilitoris</name>
    <dbReference type="NCBI Taxonomy" id="1520893"/>
    <lineage>
        <taxon>Bacteria</taxon>
        <taxon>Pseudomonadati</taxon>
        <taxon>Bacteroidota</taxon>
        <taxon>Flavobacteriia</taxon>
        <taxon>Flavobacteriales</taxon>
        <taxon>Flavobacteriaceae</taxon>
        <taxon>Mesoflavibacter</taxon>
    </lineage>
</organism>
<keyword evidence="1" id="KW-0732">Signal</keyword>
<evidence type="ECO:0000313" key="4">
    <source>
        <dbReference type="Proteomes" id="UP000238430"/>
    </source>
</evidence>
<name>A0A2T1NGI4_9FLAO</name>